<dbReference type="EMBL" id="SMUW01000023">
    <property type="protein sequence ID" value="TDK49964.1"/>
    <property type="molecule type" value="Genomic_DNA"/>
</dbReference>
<evidence type="ECO:0000313" key="2">
    <source>
        <dbReference type="Proteomes" id="UP000295438"/>
    </source>
</evidence>
<protein>
    <recommendedName>
        <fullName evidence="3">GyrI-like small molecule binding domain-containing protein</fullName>
    </recommendedName>
</protein>
<name>A0A4R5VCX8_9BACT</name>
<gene>
    <name evidence="1" type="ORF">E1898_02265</name>
</gene>
<evidence type="ECO:0000313" key="1">
    <source>
        <dbReference type="EMBL" id="TDK49964.1"/>
    </source>
</evidence>
<comment type="caution">
    <text evidence="1">The sequence shown here is derived from an EMBL/GenBank/DDBJ whole genome shotgun (WGS) entry which is preliminary data.</text>
</comment>
<reference evidence="1 2" key="1">
    <citation type="submission" date="2019-03" db="EMBL/GenBank/DDBJ databases">
        <title>Algoriphagus aquimaris sp. nov., isolated form marine sediment in Pohang, Korea.</title>
        <authorList>
            <person name="Kim J."/>
            <person name="Yoon S.-H."/>
            <person name="Lee S.-S."/>
        </authorList>
    </citation>
    <scope>NUCLEOTIDE SEQUENCE [LARGE SCALE GENOMIC DNA]</scope>
    <source>
        <strain evidence="1 2">F21</strain>
    </source>
</reference>
<sequence>MKNKLGLALIGLVVIGTVAYIVFNKLGGNTPIEISLIKKSPEPLSGFYYVGTPQDERLSEAFQEMEKQKNLHPGTFLHTIYEVEPAGKLDTMRVFVGINQALSGEEIETRIFREQSFLLAKIQANRWVMPGPEKVKERIREFADSAQISLSEVFIDKIIAENEVHVIAPVKD</sequence>
<keyword evidence="2" id="KW-1185">Reference proteome</keyword>
<dbReference type="AlphaFoldDB" id="A0A4R5VCX8"/>
<dbReference type="RefSeq" id="WP_100630227.1">
    <property type="nucleotide sequence ID" value="NZ_SMUW01000023.1"/>
</dbReference>
<dbReference type="Proteomes" id="UP000295438">
    <property type="component" value="Unassembled WGS sequence"/>
</dbReference>
<accession>A0A4R5VCX8</accession>
<evidence type="ECO:0008006" key="3">
    <source>
        <dbReference type="Google" id="ProtNLM"/>
    </source>
</evidence>
<proteinExistence type="predicted"/>
<organism evidence="1 2">
    <name type="scientific">Algoriphagus formosus</name>
    <dbReference type="NCBI Taxonomy" id="2007308"/>
    <lineage>
        <taxon>Bacteria</taxon>
        <taxon>Pseudomonadati</taxon>
        <taxon>Bacteroidota</taxon>
        <taxon>Cytophagia</taxon>
        <taxon>Cytophagales</taxon>
        <taxon>Cyclobacteriaceae</taxon>
        <taxon>Algoriphagus</taxon>
    </lineage>
</organism>